<keyword evidence="4" id="KW-0540">Nuclease</keyword>
<reference evidence="10 11" key="1">
    <citation type="journal article" date="2018" name="J. Allergy Clin. Immunol.">
        <title>High-quality assembly of Dermatophagoides pteronyssinus genome and transcriptome reveals a wide range of novel allergens.</title>
        <authorList>
            <person name="Liu X.Y."/>
            <person name="Yang K.Y."/>
            <person name="Wang M.Q."/>
            <person name="Kwok J.S."/>
            <person name="Zeng X."/>
            <person name="Yang Z."/>
            <person name="Xiao X.J."/>
            <person name="Lau C.P."/>
            <person name="Li Y."/>
            <person name="Huang Z.M."/>
            <person name="Ba J.G."/>
            <person name="Yim A.K."/>
            <person name="Ouyang C.Y."/>
            <person name="Ngai S.M."/>
            <person name="Chan T.F."/>
            <person name="Leung E.L."/>
            <person name="Liu L."/>
            <person name="Liu Z.G."/>
            <person name="Tsui S.K."/>
        </authorList>
    </citation>
    <scope>NUCLEOTIDE SEQUENCE [LARGE SCALE GENOMIC DNA]</scope>
    <source>
        <strain evidence="10">Derp</strain>
    </source>
</reference>
<evidence type="ECO:0000259" key="8">
    <source>
        <dbReference type="PROSITE" id="PS50076"/>
    </source>
</evidence>
<proteinExistence type="inferred from homology"/>
<evidence type="ECO:0000256" key="4">
    <source>
        <dbReference type="ARBA" id="ARBA00022722"/>
    </source>
</evidence>
<dbReference type="PROSITE" id="PS50879">
    <property type="entry name" value="RNASE_H_1"/>
    <property type="match status" value="1"/>
</dbReference>
<dbReference type="SUPFAM" id="SSF55658">
    <property type="entry name" value="L9 N-domain-like"/>
    <property type="match status" value="1"/>
</dbReference>
<gene>
    <name evidence="10" type="primary">RNASEH1</name>
    <name evidence="10" type="ORF">DERP_012139</name>
</gene>
<organism evidence="10 11">
    <name type="scientific">Dermatophagoides pteronyssinus</name>
    <name type="common">European house dust mite</name>
    <dbReference type="NCBI Taxonomy" id="6956"/>
    <lineage>
        <taxon>Eukaryota</taxon>
        <taxon>Metazoa</taxon>
        <taxon>Ecdysozoa</taxon>
        <taxon>Arthropoda</taxon>
        <taxon>Chelicerata</taxon>
        <taxon>Arachnida</taxon>
        <taxon>Acari</taxon>
        <taxon>Acariformes</taxon>
        <taxon>Sarcoptiformes</taxon>
        <taxon>Astigmata</taxon>
        <taxon>Psoroptidia</taxon>
        <taxon>Analgoidea</taxon>
        <taxon>Pyroglyphidae</taxon>
        <taxon>Dermatophagoidinae</taxon>
        <taxon>Dermatophagoides</taxon>
    </lineage>
</organism>
<dbReference type="InterPro" id="IPR036869">
    <property type="entry name" value="J_dom_sf"/>
</dbReference>
<keyword evidence="7" id="KW-0378">Hydrolase</keyword>
<sequence length="471" mass="55398">MSYGYFYNHGLPSIIRQIRRIKRFREPKFYAVAVGRRIGIYRSWPSCKVQIENISNAKFRRFDTHHEAISYLEQTPNELPLPLQDQMKQIDSINSNDNDLVDDSSIVYIDGACWRNGLPDACAGIGIYWPGAPERNQSLIIDGRQTSIRAEIWAAIFAIRQAKQIGLDKITIYTDSHFVIQTATVWLYKWKRNCWLTSSGVEVKNRYDMMALDESIRQMKKIIWRPVRGHSGIPGNEEADLCLLFKCQISKINEIDFFNFLRHNSDWVILFHYKLKQFFKNFWHFSKSKKKKSKVKMFINEILNNNNKQSNNDNDYYRLLGCDPSSTTEQIIAEYRNRALQLHPDKATNEQDRLEREQKFCQLLHAKDILIDANKRKQYDRWLNSGLAISFEKFSSLSNHCHTSIHWLNNNYHNQQTKAITNSTTIADNNNESKSNMIYNPDPIESFRFNHSSSSFNDNDKILKMFRNYQI</sequence>
<dbReference type="SMART" id="SM00271">
    <property type="entry name" value="DnaJ"/>
    <property type="match status" value="1"/>
</dbReference>
<evidence type="ECO:0000256" key="7">
    <source>
        <dbReference type="ARBA" id="ARBA00022801"/>
    </source>
</evidence>
<keyword evidence="11" id="KW-1185">Reference proteome</keyword>
<dbReference type="InterPro" id="IPR050092">
    <property type="entry name" value="RNase_H"/>
</dbReference>
<evidence type="ECO:0000313" key="11">
    <source>
        <dbReference type="Proteomes" id="UP000887458"/>
    </source>
</evidence>
<keyword evidence="6" id="KW-0255">Endonuclease</keyword>
<comment type="caution">
    <text evidence="10">The sequence shown here is derived from an EMBL/GenBank/DDBJ whole genome shotgun (WGS) entry which is preliminary data.</text>
</comment>
<dbReference type="PROSITE" id="PS50076">
    <property type="entry name" value="DNAJ_2"/>
    <property type="match status" value="1"/>
</dbReference>
<protein>
    <recommendedName>
        <fullName evidence="3">ribonuclease H</fullName>
        <ecNumber evidence="3">3.1.26.4</ecNumber>
    </recommendedName>
</protein>
<evidence type="ECO:0000256" key="1">
    <source>
        <dbReference type="ARBA" id="ARBA00000077"/>
    </source>
</evidence>
<evidence type="ECO:0000313" key="10">
    <source>
        <dbReference type="EMBL" id="KAH9416671.1"/>
    </source>
</evidence>
<feature type="domain" description="J" evidence="8">
    <location>
        <begin position="315"/>
        <end position="383"/>
    </location>
</feature>
<dbReference type="InterPro" id="IPR001623">
    <property type="entry name" value="DnaJ_domain"/>
</dbReference>
<comment type="catalytic activity">
    <reaction evidence="1">
        <text>Endonucleolytic cleavage to 5'-phosphomonoester.</text>
        <dbReference type="EC" id="3.1.26.4"/>
    </reaction>
</comment>
<dbReference type="Pfam" id="PF01693">
    <property type="entry name" value="Cauli_VI"/>
    <property type="match status" value="1"/>
</dbReference>
<dbReference type="InterPro" id="IPR009027">
    <property type="entry name" value="Ribosomal_bL9/RNase_H1_N"/>
</dbReference>
<feature type="domain" description="RNase H type-1" evidence="9">
    <location>
        <begin position="101"/>
        <end position="248"/>
    </location>
</feature>
<evidence type="ECO:0000259" key="9">
    <source>
        <dbReference type="PROSITE" id="PS50879"/>
    </source>
</evidence>
<evidence type="ECO:0000256" key="6">
    <source>
        <dbReference type="ARBA" id="ARBA00022759"/>
    </source>
</evidence>
<comment type="similarity">
    <text evidence="2">Belongs to the RNase H family.</text>
</comment>
<keyword evidence="5" id="KW-0479">Metal-binding</keyword>
<accession>A0ABQ8J2B3</accession>
<dbReference type="Pfam" id="PF00226">
    <property type="entry name" value="DnaJ"/>
    <property type="match status" value="1"/>
</dbReference>
<dbReference type="PANTHER" id="PTHR10642:SF26">
    <property type="entry name" value="RIBONUCLEASE H1"/>
    <property type="match status" value="1"/>
</dbReference>
<dbReference type="InterPro" id="IPR002156">
    <property type="entry name" value="RNaseH_domain"/>
</dbReference>
<dbReference type="InterPro" id="IPR037056">
    <property type="entry name" value="RNase_H1_N_sf"/>
</dbReference>
<evidence type="ECO:0000256" key="5">
    <source>
        <dbReference type="ARBA" id="ARBA00022723"/>
    </source>
</evidence>
<dbReference type="Gene3D" id="3.40.970.10">
    <property type="entry name" value="Ribonuclease H1, N-terminal domain"/>
    <property type="match status" value="1"/>
</dbReference>
<dbReference type="InterPro" id="IPR036397">
    <property type="entry name" value="RNaseH_sf"/>
</dbReference>
<dbReference type="EMBL" id="NJHN03000088">
    <property type="protein sequence ID" value="KAH9416671.1"/>
    <property type="molecule type" value="Genomic_DNA"/>
</dbReference>
<dbReference type="EC" id="3.1.26.4" evidence="3"/>
<dbReference type="CDD" id="cd09280">
    <property type="entry name" value="RNase_HI_eukaryote_like"/>
    <property type="match status" value="1"/>
</dbReference>
<dbReference type="Gene3D" id="3.30.420.10">
    <property type="entry name" value="Ribonuclease H-like superfamily/Ribonuclease H"/>
    <property type="match status" value="1"/>
</dbReference>
<dbReference type="Proteomes" id="UP000887458">
    <property type="component" value="Unassembled WGS sequence"/>
</dbReference>
<dbReference type="CDD" id="cd06257">
    <property type="entry name" value="DnaJ"/>
    <property type="match status" value="1"/>
</dbReference>
<dbReference type="PANTHER" id="PTHR10642">
    <property type="entry name" value="RIBONUCLEASE H1"/>
    <property type="match status" value="1"/>
</dbReference>
<evidence type="ECO:0000256" key="2">
    <source>
        <dbReference type="ARBA" id="ARBA00005300"/>
    </source>
</evidence>
<dbReference type="Gene3D" id="1.10.287.110">
    <property type="entry name" value="DnaJ domain"/>
    <property type="match status" value="1"/>
</dbReference>
<dbReference type="InterPro" id="IPR011320">
    <property type="entry name" value="RNase_H1_N"/>
</dbReference>
<evidence type="ECO:0000256" key="3">
    <source>
        <dbReference type="ARBA" id="ARBA00012180"/>
    </source>
</evidence>
<dbReference type="SUPFAM" id="SSF53098">
    <property type="entry name" value="Ribonuclease H-like"/>
    <property type="match status" value="1"/>
</dbReference>
<dbReference type="SUPFAM" id="SSF46565">
    <property type="entry name" value="Chaperone J-domain"/>
    <property type="match status" value="1"/>
</dbReference>
<name>A0ABQ8J2B3_DERPT</name>
<dbReference type="Pfam" id="PF00075">
    <property type="entry name" value="RNase_H"/>
    <property type="match status" value="1"/>
</dbReference>
<reference evidence="10 11" key="2">
    <citation type="journal article" date="2022" name="Mol. Biol. Evol.">
        <title>Comparative Genomics Reveals Insights into the Divergent Evolution of Astigmatic Mites and Household Pest Adaptations.</title>
        <authorList>
            <person name="Xiong Q."/>
            <person name="Wan A.T."/>
            <person name="Liu X."/>
            <person name="Fung C.S."/>
            <person name="Xiao X."/>
            <person name="Malainual N."/>
            <person name="Hou J."/>
            <person name="Wang L."/>
            <person name="Wang M."/>
            <person name="Yang K.Y."/>
            <person name="Cui Y."/>
            <person name="Leung E.L."/>
            <person name="Nong W."/>
            <person name="Shin S.K."/>
            <person name="Au S.W."/>
            <person name="Jeong K.Y."/>
            <person name="Chew F.T."/>
            <person name="Hui J.H."/>
            <person name="Leung T.F."/>
            <person name="Tungtrongchitr A."/>
            <person name="Zhong N."/>
            <person name="Liu Z."/>
            <person name="Tsui S.K."/>
        </authorList>
    </citation>
    <scope>NUCLEOTIDE SEQUENCE [LARGE SCALE GENOMIC DNA]</scope>
    <source>
        <strain evidence="10">Derp</strain>
    </source>
</reference>
<dbReference type="InterPro" id="IPR012337">
    <property type="entry name" value="RNaseH-like_sf"/>
</dbReference>
<dbReference type="PRINTS" id="PR00625">
    <property type="entry name" value="JDOMAIN"/>
</dbReference>